<evidence type="ECO:0000313" key="10">
    <source>
        <dbReference type="Proteomes" id="UP000070560"/>
    </source>
</evidence>
<keyword evidence="10" id="KW-1185">Reference proteome</keyword>
<evidence type="ECO:0000259" key="8">
    <source>
        <dbReference type="PROSITE" id="PS51379"/>
    </source>
</evidence>
<evidence type="ECO:0000256" key="6">
    <source>
        <dbReference type="ARBA" id="ARBA00023004"/>
    </source>
</evidence>
<evidence type="ECO:0000313" key="9">
    <source>
        <dbReference type="EMBL" id="AMM39987.1"/>
    </source>
</evidence>
<evidence type="ECO:0000256" key="2">
    <source>
        <dbReference type="ARBA" id="ARBA00022485"/>
    </source>
</evidence>
<keyword evidence="1" id="KW-0813">Transport</keyword>
<keyword evidence="4" id="KW-0677">Repeat</keyword>
<gene>
    <name evidence="9" type="ORF">HS1_000181</name>
</gene>
<evidence type="ECO:0000256" key="7">
    <source>
        <dbReference type="ARBA" id="ARBA00023014"/>
    </source>
</evidence>
<proteinExistence type="predicted"/>
<reference evidence="9 10" key="1">
    <citation type="submission" date="2015-10" db="EMBL/GenBank/DDBJ databases">
        <title>Candidatus Desulfofervidus auxilii, a hydrogenotrophic sulfate-reducing bacterium involved in the thermophilic anaerobic oxidation of methane.</title>
        <authorList>
            <person name="Krukenberg V."/>
            <person name="Richter M."/>
            <person name="Wegener G."/>
        </authorList>
    </citation>
    <scope>NUCLEOTIDE SEQUENCE [LARGE SCALE GENOMIC DNA]</scope>
    <source>
        <strain evidence="9 10">HS1</strain>
    </source>
</reference>
<dbReference type="InterPro" id="IPR017896">
    <property type="entry name" value="4Fe4S_Fe-S-bd"/>
</dbReference>
<evidence type="ECO:0000256" key="5">
    <source>
        <dbReference type="ARBA" id="ARBA00022982"/>
    </source>
</evidence>
<dbReference type="PROSITE" id="PS51379">
    <property type="entry name" value="4FE4S_FER_2"/>
    <property type="match status" value="2"/>
</dbReference>
<dbReference type="SUPFAM" id="SSF54862">
    <property type="entry name" value="4Fe-4S ferredoxins"/>
    <property type="match status" value="1"/>
</dbReference>
<dbReference type="GO" id="GO:0051539">
    <property type="term" value="F:4 iron, 4 sulfur cluster binding"/>
    <property type="evidence" value="ECO:0007669"/>
    <property type="project" value="UniProtKB-KW"/>
</dbReference>
<dbReference type="PROSITE" id="PS00198">
    <property type="entry name" value="4FE4S_FER_1"/>
    <property type="match status" value="1"/>
</dbReference>
<dbReference type="PANTHER" id="PTHR43687">
    <property type="entry name" value="ADENYLYLSULFATE REDUCTASE, BETA SUBUNIT"/>
    <property type="match status" value="1"/>
</dbReference>
<evidence type="ECO:0000256" key="3">
    <source>
        <dbReference type="ARBA" id="ARBA00022723"/>
    </source>
</evidence>
<organism evidence="9 10">
    <name type="scientific">Desulfofervidus auxilii</name>
    <dbReference type="NCBI Taxonomy" id="1621989"/>
    <lineage>
        <taxon>Bacteria</taxon>
        <taxon>Pseudomonadati</taxon>
        <taxon>Thermodesulfobacteriota</taxon>
        <taxon>Candidatus Desulfofervidia</taxon>
        <taxon>Candidatus Desulfofervidales</taxon>
        <taxon>Candidatus Desulfofervidaceae</taxon>
        <taxon>Candidatus Desulfofervidus</taxon>
    </lineage>
</organism>
<keyword evidence="2" id="KW-0004">4Fe-4S</keyword>
<feature type="domain" description="4Fe-4S ferredoxin-type" evidence="8">
    <location>
        <begin position="32"/>
        <end position="61"/>
    </location>
</feature>
<keyword evidence="7" id="KW-0411">Iron-sulfur</keyword>
<keyword evidence="5" id="KW-0249">Electron transport</keyword>
<sequence>MYLVTVNKDKCEGCGACISICPMDVFEMVDDEIEVVDVSSCKECESCVEVCPLEAIEISEL</sequence>
<dbReference type="Pfam" id="PF13237">
    <property type="entry name" value="Fer4_10"/>
    <property type="match status" value="1"/>
</dbReference>
<feature type="domain" description="4Fe-4S ferredoxin-type" evidence="8">
    <location>
        <begin position="2"/>
        <end position="31"/>
    </location>
</feature>
<keyword evidence="6" id="KW-0408">Iron</keyword>
<dbReference type="InterPro" id="IPR017900">
    <property type="entry name" value="4Fe4S_Fe_S_CS"/>
</dbReference>
<accession>A0A7U4QII8</accession>
<dbReference type="AlphaFoldDB" id="A0A7U4QII8"/>
<evidence type="ECO:0000256" key="1">
    <source>
        <dbReference type="ARBA" id="ARBA00022448"/>
    </source>
</evidence>
<protein>
    <submittedName>
        <fullName evidence="9">4Fe-4S ferredoxin, iron-sulfur binding, subgroup domain protein</fullName>
    </submittedName>
</protein>
<dbReference type="RefSeq" id="WP_066060298.1">
    <property type="nucleotide sequence ID" value="NZ_CP013015.1"/>
</dbReference>
<dbReference type="InterPro" id="IPR050572">
    <property type="entry name" value="Fe-S_Ferredoxin"/>
</dbReference>
<evidence type="ECO:0000256" key="4">
    <source>
        <dbReference type="ARBA" id="ARBA00022737"/>
    </source>
</evidence>
<dbReference type="EMBL" id="CP013015">
    <property type="protein sequence ID" value="AMM39987.1"/>
    <property type="molecule type" value="Genomic_DNA"/>
</dbReference>
<dbReference type="PANTHER" id="PTHR43687:SF6">
    <property type="entry name" value="L-ASPARTATE SEMIALDEHYDE SULFURTRANSFERASE IRON-SULFUR SUBUNIT"/>
    <property type="match status" value="1"/>
</dbReference>
<keyword evidence="3" id="KW-0479">Metal-binding</keyword>
<dbReference type="Gene3D" id="3.30.70.20">
    <property type="match status" value="1"/>
</dbReference>
<dbReference type="GO" id="GO:0046872">
    <property type="term" value="F:metal ion binding"/>
    <property type="evidence" value="ECO:0007669"/>
    <property type="project" value="UniProtKB-KW"/>
</dbReference>
<name>A0A7U4QII8_DESA2</name>
<dbReference type="KEGG" id="daw:HS1_000181"/>
<dbReference type="Proteomes" id="UP000070560">
    <property type="component" value="Chromosome"/>
</dbReference>